<comment type="caution">
    <text evidence="2">The sequence shown here is derived from an EMBL/GenBank/DDBJ whole genome shotgun (WGS) entry which is preliminary data.</text>
</comment>
<reference evidence="2 3" key="1">
    <citation type="submission" date="2017-08" db="EMBL/GenBank/DDBJ databases">
        <title>Mesorhizobium wenxinae sp. nov., a novel rhizobial species isolated from root nodules of chickpea (Cicer arietinum L.).</title>
        <authorList>
            <person name="Zhang J."/>
        </authorList>
    </citation>
    <scope>NUCLEOTIDE SEQUENCE [LARGE SCALE GENOMIC DNA]</scope>
    <source>
        <strain evidence="2 3">SDW018</strain>
    </source>
</reference>
<evidence type="ECO:0000313" key="2">
    <source>
        <dbReference type="EMBL" id="PAQ06174.1"/>
    </source>
</evidence>
<keyword evidence="3" id="KW-1185">Reference proteome</keyword>
<feature type="transmembrane region" description="Helical" evidence="1">
    <location>
        <begin position="42"/>
        <end position="68"/>
    </location>
</feature>
<protein>
    <submittedName>
        <fullName evidence="2">Uncharacterized protein</fullName>
    </submittedName>
</protein>
<dbReference type="Proteomes" id="UP000216442">
    <property type="component" value="Unassembled WGS sequence"/>
</dbReference>
<proteinExistence type="predicted"/>
<dbReference type="EMBL" id="NPKJ01000068">
    <property type="protein sequence ID" value="PAQ06174.1"/>
    <property type="molecule type" value="Genomic_DNA"/>
</dbReference>
<keyword evidence="1" id="KW-1133">Transmembrane helix</keyword>
<dbReference type="AlphaFoldDB" id="A0A271LDP1"/>
<name>A0A271LDP1_9HYPH</name>
<gene>
    <name evidence="2" type="ORF">CIT26_28840</name>
</gene>
<keyword evidence="1" id="KW-0812">Transmembrane</keyword>
<evidence type="ECO:0000313" key="3">
    <source>
        <dbReference type="Proteomes" id="UP000216442"/>
    </source>
</evidence>
<accession>A0A271LDP1</accession>
<evidence type="ECO:0000256" key="1">
    <source>
        <dbReference type="SAM" id="Phobius"/>
    </source>
</evidence>
<sequence>MEKKKPKLNLSERIKLAFRYGDLNPTTDSEELKRRDEFLVSISGYFVIIFKLILVGFAIFAIAATIVINLQ</sequence>
<organism evidence="2 3">
    <name type="scientific">Mesorhizobium temperatum</name>
    <dbReference type="NCBI Taxonomy" id="241416"/>
    <lineage>
        <taxon>Bacteria</taxon>
        <taxon>Pseudomonadati</taxon>
        <taxon>Pseudomonadota</taxon>
        <taxon>Alphaproteobacteria</taxon>
        <taxon>Hyphomicrobiales</taxon>
        <taxon>Phyllobacteriaceae</taxon>
        <taxon>Mesorhizobium</taxon>
    </lineage>
</organism>
<keyword evidence="1" id="KW-0472">Membrane</keyword>